<accession>A0A0U5BG21</accession>
<dbReference type="InterPro" id="IPR000383">
    <property type="entry name" value="Xaa-Pro-like_dom"/>
</dbReference>
<evidence type="ECO:0000313" key="3">
    <source>
        <dbReference type="Proteomes" id="UP000068250"/>
    </source>
</evidence>
<dbReference type="Proteomes" id="UP000068250">
    <property type="component" value="Chromosome I"/>
</dbReference>
<feature type="domain" description="Xaa-Pro dipeptidyl-peptidase-like" evidence="1">
    <location>
        <begin position="91"/>
        <end position="205"/>
    </location>
</feature>
<evidence type="ECO:0000259" key="1">
    <source>
        <dbReference type="Pfam" id="PF02129"/>
    </source>
</evidence>
<dbReference type="AlphaFoldDB" id="A0A0U5BG21"/>
<dbReference type="InterPro" id="IPR029058">
    <property type="entry name" value="AB_hydrolase_fold"/>
</dbReference>
<protein>
    <recommendedName>
        <fullName evidence="1">Xaa-Pro dipeptidyl-peptidase-like domain-containing protein</fullName>
    </recommendedName>
</protein>
<dbReference type="Pfam" id="PF02129">
    <property type="entry name" value="Peptidase_S15"/>
    <property type="match status" value="1"/>
</dbReference>
<dbReference type="PANTHER" id="PTHR42103:SF2">
    <property type="entry name" value="AB HYDROLASE-1 DOMAIN-CONTAINING PROTEIN"/>
    <property type="match status" value="1"/>
</dbReference>
<evidence type="ECO:0000313" key="2">
    <source>
        <dbReference type="EMBL" id="CEF53776.1"/>
    </source>
</evidence>
<organism evidence="2 3">
    <name type="scientific">Acetobacter ghanensis</name>
    <dbReference type="NCBI Taxonomy" id="431306"/>
    <lineage>
        <taxon>Bacteria</taxon>
        <taxon>Pseudomonadati</taxon>
        <taxon>Pseudomonadota</taxon>
        <taxon>Alphaproteobacteria</taxon>
        <taxon>Acetobacterales</taxon>
        <taxon>Acetobacteraceae</taxon>
        <taxon>Acetobacter</taxon>
    </lineage>
</organism>
<proteinExistence type="predicted"/>
<dbReference type="PATRIC" id="fig|431306.5.peg.370"/>
<dbReference type="STRING" id="431306.AGA_402"/>
<dbReference type="PANTHER" id="PTHR42103">
    <property type="entry name" value="ALPHA/BETA-HYDROLASES SUPERFAMILY PROTEIN"/>
    <property type="match status" value="1"/>
</dbReference>
<reference evidence="3" key="1">
    <citation type="submission" date="2014-09" db="EMBL/GenBank/DDBJ databases">
        <authorList>
            <person name="Illeghems K.G."/>
        </authorList>
    </citation>
    <scope>NUCLEOTIDE SEQUENCE [LARGE SCALE GENOMIC DNA]</scope>
    <source>
        <strain evidence="3">LMG 23848T</strain>
    </source>
</reference>
<dbReference type="SUPFAM" id="SSF53474">
    <property type="entry name" value="alpha/beta-Hydrolases"/>
    <property type="match status" value="1"/>
</dbReference>
<dbReference type="EMBL" id="LN609302">
    <property type="protein sequence ID" value="CEF53776.1"/>
    <property type="molecule type" value="Genomic_DNA"/>
</dbReference>
<gene>
    <name evidence="2" type="ORF">AGA_402</name>
</gene>
<dbReference type="GO" id="GO:0016787">
    <property type="term" value="F:hydrolase activity"/>
    <property type="evidence" value="ECO:0007669"/>
    <property type="project" value="InterPro"/>
</dbReference>
<name>A0A0U5BG21_9PROT</name>
<dbReference type="Gene3D" id="3.40.50.1820">
    <property type="entry name" value="alpha/beta hydrolase"/>
    <property type="match status" value="1"/>
</dbReference>
<sequence>MSEGVPFSVFPQKRKKETCWLKLKLAGLCFPCPHVPTRNVASFPAGAVIKPGSVMPADAFPRSSGTYMPEVMFAGPDGRLEGRYHHSNEPNAPLALVLHPHPLHGGTMNNRITYALYRTFEKMGFSVMRYNSRGVGRSQGRFDGGIGEISDAAAALDWMQMINPNASGLWIAGYSFGAFVGMQLLMRRPEITGWISIAPPAAHYDFGFLAPCPCGGLMIAGGKDDMAPEPAIHKLVDKLNTQKGVAVDYRIYPEADHIFAKQADKITAAVEDHVTRAMSQQHMALAAD</sequence>